<dbReference type="InterPro" id="IPR036182">
    <property type="entry name" value="PCuAC_sf"/>
</dbReference>
<gene>
    <name evidence="2" type="ORF">ATO3_20955</name>
</gene>
<dbReference type="InterPro" id="IPR058248">
    <property type="entry name" value="Lxx211020-like"/>
</dbReference>
<feature type="chain" id="PRO_5012917464" evidence="1">
    <location>
        <begin position="23"/>
        <end position="152"/>
    </location>
</feature>
<dbReference type="Proteomes" id="UP000215377">
    <property type="component" value="Unassembled WGS sequence"/>
</dbReference>
<comment type="caution">
    <text evidence="2">The sequence shown here is derived from an EMBL/GenBank/DDBJ whole genome shotgun (WGS) entry which is preliminary data.</text>
</comment>
<dbReference type="PANTHER" id="PTHR36302:SF1">
    <property type="entry name" value="COPPER CHAPERONE PCU(A)C"/>
    <property type="match status" value="1"/>
</dbReference>
<keyword evidence="1" id="KW-0732">Signal</keyword>
<evidence type="ECO:0000256" key="1">
    <source>
        <dbReference type="SAM" id="SignalP"/>
    </source>
</evidence>
<dbReference type="AlphaFoldDB" id="A0A225NFK8"/>
<dbReference type="SUPFAM" id="SSF110087">
    <property type="entry name" value="DR1885-like metal-binding protein"/>
    <property type="match status" value="1"/>
</dbReference>
<reference evidence="2 3" key="1">
    <citation type="submission" date="2013-04" db="EMBL/GenBank/DDBJ databases">
        <title>Oceanicola sp. 22II1-22F33 Genome Sequencing.</title>
        <authorList>
            <person name="Lai Q."/>
            <person name="Li G."/>
            <person name="Shao Z."/>
        </authorList>
    </citation>
    <scope>NUCLEOTIDE SEQUENCE [LARGE SCALE GENOMIC DNA]</scope>
    <source>
        <strain evidence="2 3">22II1-22F33</strain>
    </source>
</reference>
<dbReference type="OrthoDB" id="9796962at2"/>
<evidence type="ECO:0000313" key="2">
    <source>
        <dbReference type="EMBL" id="OWU70446.1"/>
    </source>
</evidence>
<sequence length="152" mass="16123">MSPKSLMGTALAACLLALPALAQDLTITDAYARASSPVAKSGAAFMVIHNSGDADDRLVAVRSDAAAKTELHTHMDMGEGVMQMREVEEGFAIPAGGMHALQRGGDHVMLMGLTEPMEQGDVITMTLVFETAGEMEVEIPVDLERQPAEMSH</sequence>
<organism evidence="2 3">
    <name type="scientific">Marinibacterium profundimaris</name>
    <dbReference type="NCBI Taxonomy" id="1679460"/>
    <lineage>
        <taxon>Bacteria</taxon>
        <taxon>Pseudomonadati</taxon>
        <taxon>Pseudomonadota</taxon>
        <taxon>Alphaproteobacteria</taxon>
        <taxon>Rhodobacterales</taxon>
        <taxon>Paracoccaceae</taxon>
        <taxon>Marinibacterium</taxon>
    </lineage>
</organism>
<dbReference type="EMBL" id="AQQR01000012">
    <property type="protein sequence ID" value="OWU70446.1"/>
    <property type="molecule type" value="Genomic_DNA"/>
</dbReference>
<dbReference type="Pfam" id="PF04314">
    <property type="entry name" value="PCuAC"/>
    <property type="match status" value="1"/>
</dbReference>
<dbReference type="InterPro" id="IPR007410">
    <property type="entry name" value="LpqE-like"/>
</dbReference>
<evidence type="ECO:0000313" key="3">
    <source>
        <dbReference type="Proteomes" id="UP000215377"/>
    </source>
</evidence>
<dbReference type="Gene3D" id="2.60.40.1890">
    <property type="entry name" value="PCu(A)C copper chaperone"/>
    <property type="match status" value="1"/>
</dbReference>
<protein>
    <submittedName>
        <fullName evidence="2">Copper-binding protein</fullName>
    </submittedName>
</protein>
<name>A0A225NFK8_9RHOB</name>
<proteinExistence type="predicted"/>
<keyword evidence="3" id="KW-1185">Reference proteome</keyword>
<dbReference type="RefSeq" id="WP_088651870.1">
    <property type="nucleotide sequence ID" value="NZ_AQQR01000012.1"/>
</dbReference>
<dbReference type="PANTHER" id="PTHR36302">
    <property type="entry name" value="BLR7088 PROTEIN"/>
    <property type="match status" value="1"/>
</dbReference>
<feature type="signal peptide" evidence="1">
    <location>
        <begin position="1"/>
        <end position="22"/>
    </location>
</feature>
<accession>A0A225NFK8</accession>